<accession>A0ABS1RFG7</accession>
<sequence length="121" mass="13513">MTHPAILTARIARVIEGTRVNITNERLAHDAIAAALARDGLEVRREVVLTDKERIDIMVEGVGIEVKVQHSKRKIFAQLTRYAKLEAVTALVLATGRAWPTSMREIEGKPFRSVSLSRGWL</sequence>
<comment type="caution">
    <text evidence="1">The sequence shown here is derived from an EMBL/GenBank/DDBJ whole genome shotgun (WGS) entry which is preliminary data.</text>
</comment>
<dbReference type="Proteomes" id="UP000635853">
    <property type="component" value="Unassembled WGS sequence"/>
</dbReference>
<evidence type="ECO:0000313" key="1">
    <source>
        <dbReference type="EMBL" id="MBL3578395.1"/>
    </source>
</evidence>
<dbReference type="EMBL" id="JAESIL010000033">
    <property type="protein sequence ID" value="MBL3578395.1"/>
    <property type="molecule type" value="Genomic_DNA"/>
</dbReference>
<reference evidence="2" key="1">
    <citation type="submission" date="2021-01" db="EMBL/GenBank/DDBJ databases">
        <title>Draft genomes of Rhodovulum sulfidophilum.</title>
        <authorList>
            <person name="Guzman M.S."/>
        </authorList>
    </citation>
    <scope>NUCLEOTIDE SEQUENCE [LARGE SCALE GENOMIC DNA]</scope>
    <source>
        <strain evidence="2">AB19</strain>
    </source>
</reference>
<dbReference type="RefSeq" id="WP_075783991.1">
    <property type="nucleotide sequence ID" value="NZ_JAESIL010000033.1"/>
</dbReference>
<evidence type="ECO:0000313" key="2">
    <source>
        <dbReference type="Proteomes" id="UP000635853"/>
    </source>
</evidence>
<keyword evidence="2" id="KW-1185">Reference proteome</keyword>
<gene>
    <name evidence="1" type="ORF">JMJ92_09540</name>
</gene>
<organism evidence="1 2">
    <name type="scientific">Rhodovulum visakhapatnamense</name>
    <dbReference type="NCBI Taxonomy" id="364297"/>
    <lineage>
        <taxon>Bacteria</taxon>
        <taxon>Pseudomonadati</taxon>
        <taxon>Pseudomonadota</taxon>
        <taxon>Alphaproteobacteria</taxon>
        <taxon>Rhodobacterales</taxon>
        <taxon>Paracoccaceae</taxon>
        <taxon>Rhodovulum</taxon>
    </lineage>
</organism>
<protein>
    <submittedName>
        <fullName evidence="1">Uncharacterized protein</fullName>
    </submittedName>
</protein>
<proteinExistence type="predicted"/>
<name>A0ABS1RFG7_9RHOB</name>